<comment type="subcellular location">
    <subcellularLocation>
        <location evidence="6">Cytoplasm</location>
    </subcellularLocation>
</comment>
<dbReference type="HAMAP" id="MF_00361">
    <property type="entry name" value="NAD_kinase"/>
    <property type="match status" value="1"/>
</dbReference>
<gene>
    <name evidence="6" type="primary">nadK</name>
    <name evidence="7" type="ORF">ET996_06930</name>
</gene>
<dbReference type="InterPro" id="IPR017437">
    <property type="entry name" value="ATP-NAD_kinase_PpnK-typ_C"/>
</dbReference>
<dbReference type="GO" id="GO:0005524">
    <property type="term" value="F:ATP binding"/>
    <property type="evidence" value="ECO:0007669"/>
    <property type="project" value="UniProtKB-KW"/>
</dbReference>
<feature type="binding site" evidence="6">
    <location>
        <position position="227"/>
    </location>
    <ligand>
        <name>NAD(+)</name>
        <dbReference type="ChEBI" id="CHEBI:57540"/>
    </ligand>
</feature>
<dbReference type="RefSeq" id="WP_131171827.1">
    <property type="nucleotide sequence ID" value="NZ_FXTL01000005.1"/>
</dbReference>
<protein>
    <recommendedName>
        <fullName evidence="6">NAD kinase</fullName>
        <ecNumber evidence="6">2.7.1.23</ecNumber>
    </recommendedName>
    <alternativeName>
        <fullName evidence="6">ATP-dependent NAD kinase</fullName>
    </alternativeName>
</protein>
<dbReference type="SUPFAM" id="SSF111331">
    <property type="entry name" value="NAD kinase/diacylglycerol kinase-like"/>
    <property type="match status" value="1"/>
</dbReference>
<keyword evidence="6" id="KW-0067">ATP-binding</keyword>
<dbReference type="GO" id="GO:0051287">
    <property type="term" value="F:NAD binding"/>
    <property type="evidence" value="ECO:0007669"/>
    <property type="project" value="UniProtKB-ARBA"/>
</dbReference>
<dbReference type="Proteomes" id="UP000291933">
    <property type="component" value="Unassembled WGS sequence"/>
</dbReference>
<keyword evidence="2 6" id="KW-0418">Kinase</keyword>
<keyword evidence="6" id="KW-0547">Nucleotide-binding</keyword>
<dbReference type="Pfam" id="PF20143">
    <property type="entry name" value="NAD_kinase_C"/>
    <property type="match status" value="1"/>
</dbReference>
<organism evidence="7 8">
    <name type="scientific">Propioniciclava tarda</name>
    <dbReference type="NCBI Taxonomy" id="433330"/>
    <lineage>
        <taxon>Bacteria</taxon>
        <taxon>Bacillati</taxon>
        <taxon>Actinomycetota</taxon>
        <taxon>Actinomycetes</taxon>
        <taxon>Propionibacteriales</taxon>
        <taxon>Propionibacteriaceae</taxon>
        <taxon>Propioniciclava</taxon>
    </lineage>
</organism>
<comment type="caution">
    <text evidence="7">The sequence shown here is derived from an EMBL/GenBank/DDBJ whole genome shotgun (WGS) entry which is preliminary data.</text>
</comment>
<dbReference type="InterPro" id="IPR017438">
    <property type="entry name" value="ATP-NAD_kinase_N"/>
</dbReference>
<feature type="binding site" evidence="6">
    <location>
        <position position="173"/>
    </location>
    <ligand>
        <name>NAD(+)</name>
        <dbReference type="ChEBI" id="CHEBI:57540"/>
    </ligand>
</feature>
<feature type="binding site" evidence="6">
    <location>
        <begin position="162"/>
        <end position="163"/>
    </location>
    <ligand>
        <name>NAD(+)</name>
        <dbReference type="ChEBI" id="CHEBI:57540"/>
    </ligand>
</feature>
<reference evidence="7 8" key="1">
    <citation type="submission" date="2019-01" db="EMBL/GenBank/DDBJ databases">
        <title>Lactibacter flavus gen. nov., sp. nov., a novel bacterium of the family Propionibacteriaceae isolated from raw milk and dairy products.</title>
        <authorList>
            <person name="Huptas C."/>
            <person name="Wenning M."/>
            <person name="Breitenwieser F."/>
            <person name="Doll E."/>
            <person name="Von Neubeck M."/>
            <person name="Busse H.-J."/>
            <person name="Scherer S."/>
        </authorList>
    </citation>
    <scope>NUCLEOTIDE SEQUENCE [LARGE SCALE GENOMIC DNA]</scope>
    <source>
        <strain evidence="8">DSM 22130 / JCM 15804 / WR061</strain>
    </source>
</reference>
<dbReference type="GO" id="GO:0005737">
    <property type="term" value="C:cytoplasm"/>
    <property type="evidence" value="ECO:0007669"/>
    <property type="project" value="UniProtKB-SubCell"/>
</dbReference>
<dbReference type="InterPro" id="IPR016064">
    <property type="entry name" value="NAD/diacylglycerol_kinase_sf"/>
</dbReference>
<dbReference type="Pfam" id="PF01513">
    <property type="entry name" value="NAD_kinase"/>
    <property type="match status" value="1"/>
</dbReference>
<comment type="catalytic activity">
    <reaction evidence="5 6">
        <text>NAD(+) + ATP = ADP + NADP(+) + H(+)</text>
        <dbReference type="Rhea" id="RHEA:18629"/>
        <dbReference type="ChEBI" id="CHEBI:15378"/>
        <dbReference type="ChEBI" id="CHEBI:30616"/>
        <dbReference type="ChEBI" id="CHEBI:57540"/>
        <dbReference type="ChEBI" id="CHEBI:58349"/>
        <dbReference type="ChEBI" id="CHEBI:456216"/>
        <dbReference type="EC" id="2.7.1.23"/>
    </reaction>
</comment>
<dbReference type="Gene3D" id="2.60.200.30">
    <property type="entry name" value="Probable inorganic polyphosphate/atp-NAD kinase, domain 2"/>
    <property type="match status" value="1"/>
</dbReference>
<keyword evidence="6" id="KW-0963">Cytoplasm</keyword>
<dbReference type="EMBL" id="SDMR01000006">
    <property type="protein sequence ID" value="TBT95240.1"/>
    <property type="molecule type" value="Genomic_DNA"/>
</dbReference>
<dbReference type="PANTHER" id="PTHR20275">
    <property type="entry name" value="NAD KINASE"/>
    <property type="match status" value="1"/>
</dbReference>
<dbReference type="InterPro" id="IPR002504">
    <property type="entry name" value="NADK"/>
</dbReference>
<evidence type="ECO:0000256" key="4">
    <source>
        <dbReference type="ARBA" id="ARBA00023027"/>
    </source>
</evidence>
<dbReference type="AlphaFoldDB" id="A0A4Q9KMN9"/>
<sequence length="331" mass="36341">MSGGAIRVAPVTSRNIAITPHILRSDAVAAAAAFIDEVSGHDDIACWLRPDAIAAVTPLLTRPVEFQVLDQSDIHDLELVVVFGGDGTILRAAEWALPAQVPILGVNLGHVGFLAELEPSQLDELIRRVLERNYRVEERLCLEVVLRDRPGGEAIWSSYAINEVSLEKAARERMIEVLVQIDGHPLQRWGTDGVLVSTPTGSTAYAFSAQGPVMWPDLDALLVVPLLAHALFARPLVLSPTSVVTIEMLRGQATSGVLWCDGRRSVDVTRGSEVEVRRLQQNLKIARLDASPFVERLVRKFQLPVQGWRKEDSIDAGREIQGLKTEPEPEL</sequence>
<keyword evidence="1 6" id="KW-0808">Transferase</keyword>
<comment type="function">
    <text evidence="6">Involved in the regulation of the intracellular balance of NAD and NADP, and is a key enzyme in the biosynthesis of NADP. Catalyzes specifically the phosphorylation on 2'-hydroxyl of the adenosine moiety of NAD to yield NADP.</text>
</comment>
<dbReference type="GO" id="GO:0003951">
    <property type="term" value="F:NAD+ kinase activity"/>
    <property type="evidence" value="ECO:0007669"/>
    <property type="project" value="UniProtKB-UniRule"/>
</dbReference>
<dbReference type="NCBIfam" id="NF002892">
    <property type="entry name" value="PRK03372.1"/>
    <property type="match status" value="1"/>
</dbReference>
<dbReference type="GO" id="GO:0046872">
    <property type="term" value="F:metal ion binding"/>
    <property type="evidence" value="ECO:0007669"/>
    <property type="project" value="UniProtKB-UniRule"/>
</dbReference>
<dbReference type="PANTHER" id="PTHR20275:SF0">
    <property type="entry name" value="NAD KINASE"/>
    <property type="match status" value="1"/>
</dbReference>
<keyword evidence="8" id="KW-1185">Reference proteome</keyword>
<keyword evidence="4 6" id="KW-0520">NAD</keyword>
<evidence type="ECO:0000256" key="5">
    <source>
        <dbReference type="ARBA" id="ARBA00047925"/>
    </source>
</evidence>
<dbReference type="EC" id="2.7.1.23" evidence="6"/>
<dbReference type="OrthoDB" id="9774737at2"/>
<evidence type="ECO:0000256" key="6">
    <source>
        <dbReference type="HAMAP-Rule" id="MF_00361"/>
    </source>
</evidence>
<accession>A0A4Q9KMN9</accession>
<evidence type="ECO:0000313" key="7">
    <source>
        <dbReference type="EMBL" id="TBT95240.1"/>
    </source>
</evidence>
<feature type="binding site" evidence="6">
    <location>
        <begin position="203"/>
        <end position="208"/>
    </location>
    <ligand>
        <name>NAD(+)</name>
        <dbReference type="ChEBI" id="CHEBI:57540"/>
    </ligand>
</feature>
<evidence type="ECO:0000256" key="1">
    <source>
        <dbReference type="ARBA" id="ARBA00022679"/>
    </source>
</evidence>
<proteinExistence type="inferred from homology"/>
<feature type="binding site" evidence="6">
    <location>
        <begin position="86"/>
        <end position="87"/>
    </location>
    <ligand>
        <name>NAD(+)</name>
        <dbReference type="ChEBI" id="CHEBI:57540"/>
    </ligand>
</feature>
<keyword evidence="3 6" id="KW-0521">NADP</keyword>
<evidence type="ECO:0000313" key="8">
    <source>
        <dbReference type="Proteomes" id="UP000291933"/>
    </source>
</evidence>
<feature type="binding site" evidence="6">
    <location>
        <position position="192"/>
    </location>
    <ligand>
        <name>NAD(+)</name>
        <dbReference type="ChEBI" id="CHEBI:57540"/>
    </ligand>
</feature>
<comment type="similarity">
    <text evidence="6">Belongs to the NAD kinase family.</text>
</comment>
<evidence type="ECO:0000256" key="2">
    <source>
        <dbReference type="ARBA" id="ARBA00022777"/>
    </source>
</evidence>
<comment type="caution">
    <text evidence="6">Lacks conserved residue(s) required for the propagation of feature annotation.</text>
</comment>
<comment type="cofactor">
    <cofactor evidence="6">
        <name>a divalent metal cation</name>
        <dbReference type="ChEBI" id="CHEBI:60240"/>
    </cofactor>
</comment>
<dbReference type="GO" id="GO:0019674">
    <property type="term" value="P:NAD+ metabolic process"/>
    <property type="evidence" value="ECO:0007669"/>
    <property type="project" value="InterPro"/>
</dbReference>
<dbReference type="GO" id="GO:0006741">
    <property type="term" value="P:NADP+ biosynthetic process"/>
    <property type="evidence" value="ECO:0007669"/>
    <property type="project" value="UniProtKB-UniRule"/>
</dbReference>
<feature type="binding site" evidence="6">
    <location>
        <position position="91"/>
    </location>
    <ligand>
        <name>NAD(+)</name>
        <dbReference type="ChEBI" id="CHEBI:57540"/>
    </ligand>
</feature>
<dbReference type="Gene3D" id="3.40.50.10330">
    <property type="entry name" value="Probable inorganic polyphosphate/atp-NAD kinase, domain 1"/>
    <property type="match status" value="1"/>
</dbReference>
<feature type="active site" description="Proton acceptor" evidence="6">
    <location>
        <position position="86"/>
    </location>
</feature>
<name>A0A4Q9KMN9_PROTD</name>
<evidence type="ECO:0000256" key="3">
    <source>
        <dbReference type="ARBA" id="ARBA00022857"/>
    </source>
</evidence>